<comment type="caution">
    <text evidence="12">The sequence shown here is derived from an EMBL/GenBank/DDBJ whole genome shotgun (WGS) entry which is preliminary data.</text>
</comment>
<keyword evidence="13" id="KW-1185">Reference proteome</keyword>
<dbReference type="PANTHER" id="PTHR28189:SF1">
    <property type="entry name" value="GUANINE NUCLEOTIDE-BINDING PROTEIN SUBUNIT GAMMA"/>
    <property type="match status" value="1"/>
</dbReference>
<comment type="subcellular location">
    <subcellularLocation>
        <location evidence="1">Membrane</location>
    </subcellularLocation>
</comment>
<evidence type="ECO:0000313" key="13">
    <source>
        <dbReference type="Proteomes" id="UP001595075"/>
    </source>
</evidence>
<feature type="domain" description="G protein gamma" evidence="11">
    <location>
        <begin position="134"/>
        <end position="204"/>
    </location>
</feature>
<evidence type="ECO:0000313" key="12">
    <source>
        <dbReference type="EMBL" id="KAL2074515.1"/>
    </source>
</evidence>
<feature type="region of interest" description="Disordered" evidence="10">
    <location>
        <begin position="16"/>
        <end position="50"/>
    </location>
</feature>
<evidence type="ECO:0000256" key="1">
    <source>
        <dbReference type="ARBA" id="ARBA00004370"/>
    </source>
</evidence>
<keyword evidence="9" id="KW-0636">Prenylation</keyword>
<keyword evidence="8" id="KW-0449">Lipoprotein</keyword>
<evidence type="ECO:0000256" key="6">
    <source>
        <dbReference type="ARBA" id="ARBA00023139"/>
    </source>
</evidence>
<evidence type="ECO:0000256" key="3">
    <source>
        <dbReference type="ARBA" id="ARBA00016111"/>
    </source>
</evidence>
<proteinExistence type="inferred from homology"/>
<gene>
    <name evidence="12" type="ORF">VTL71DRAFT_8293</name>
</gene>
<evidence type="ECO:0000259" key="11">
    <source>
        <dbReference type="SMART" id="SM01224"/>
    </source>
</evidence>
<comment type="similarity">
    <text evidence="2">Belongs to the G protein gamma family.</text>
</comment>
<dbReference type="EMBL" id="JAZHXI010000002">
    <property type="protein sequence ID" value="KAL2074515.1"/>
    <property type="molecule type" value="Genomic_DNA"/>
</dbReference>
<keyword evidence="5" id="KW-0472">Membrane</keyword>
<feature type="region of interest" description="Disordered" evidence="10">
    <location>
        <begin position="68"/>
        <end position="132"/>
    </location>
</feature>
<keyword evidence="6" id="KW-0564">Palmitate</keyword>
<evidence type="ECO:0000256" key="9">
    <source>
        <dbReference type="ARBA" id="ARBA00023289"/>
    </source>
</evidence>
<sequence length="204" mass="22514">MQSCVGDNPNFPFISCPLPNPSQIAAQPARPASEGEGSGQSDFSFNSISHPRPPALLLGLTAIQEAAAKSSHHEPCQPPGTVNRHPQFFASELDTVGRRVRSRDRSERRYLKMPSGYSSREDPGQIKKNKQSMADLKLRRLTELNTRLREDLERDRIPVSAASKSIISYTNSTKDFMVPSVWGTVDKKDDPYAPQQSGGCCVVM</sequence>
<name>A0ABR4CX75_9HELO</name>
<dbReference type="Pfam" id="PF00631">
    <property type="entry name" value="G-gamma"/>
    <property type="match status" value="1"/>
</dbReference>
<dbReference type="InterPro" id="IPR015898">
    <property type="entry name" value="G-protein_gamma-like_dom"/>
</dbReference>
<organism evidence="12 13">
    <name type="scientific">Oculimacula yallundae</name>
    <dbReference type="NCBI Taxonomy" id="86028"/>
    <lineage>
        <taxon>Eukaryota</taxon>
        <taxon>Fungi</taxon>
        <taxon>Dikarya</taxon>
        <taxon>Ascomycota</taxon>
        <taxon>Pezizomycotina</taxon>
        <taxon>Leotiomycetes</taxon>
        <taxon>Helotiales</taxon>
        <taxon>Ploettnerulaceae</taxon>
        <taxon>Oculimacula</taxon>
    </lineage>
</organism>
<dbReference type="Gene3D" id="4.10.260.10">
    <property type="entry name" value="Transducin (heterotrimeric G protein), gamma chain"/>
    <property type="match status" value="1"/>
</dbReference>
<keyword evidence="7" id="KW-0807">Transducer</keyword>
<dbReference type="Proteomes" id="UP001595075">
    <property type="component" value="Unassembled WGS sequence"/>
</dbReference>
<dbReference type="InterPro" id="IPR041848">
    <property type="entry name" value="Ste18_fungal"/>
</dbReference>
<dbReference type="InterPro" id="IPR036284">
    <property type="entry name" value="GGL_sf"/>
</dbReference>
<feature type="compositionally biased region" description="Polar residues" evidence="10">
    <location>
        <begin position="39"/>
        <end position="49"/>
    </location>
</feature>
<reference evidence="12 13" key="1">
    <citation type="journal article" date="2024" name="Commun. Biol.">
        <title>Comparative genomic analysis of thermophilic fungi reveals convergent evolutionary adaptations and gene losses.</title>
        <authorList>
            <person name="Steindorff A.S."/>
            <person name="Aguilar-Pontes M.V."/>
            <person name="Robinson A.J."/>
            <person name="Andreopoulos B."/>
            <person name="LaButti K."/>
            <person name="Kuo A."/>
            <person name="Mondo S."/>
            <person name="Riley R."/>
            <person name="Otillar R."/>
            <person name="Haridas S."/>
            <person name="Lipzen A."/>
            <person name="Grimwood J."/>
            <person name="Schmutz J."/>
            <person name="Clum A."/>
            <person name="Reid I.D."/>
            <person name="Moisan M.C."/>
            <person name="Butler G."/>
            <person name="Nguyen T.T.M."/>
            <person name="Dewar K."/>
            <person name="Conant G."/>
            <person name="Drula E."/>
            <person name="Henrissat B."/>
            <person name="Hansel C."/>
            <person name="Singer S."/>
            <person name="Hutchinson M.I."/>
            <person name="de Vries R.P."/>
            <person name="Natvig D.O."/>
            <person name="Powell A.J."/>
            <person name="Tsang A."/>
            <person name="Grigoriev I.V."/>
        </authorList>
    </citation>
    <scope>NUCLEOTIDE SEQUENCE [LARGE SCALE GENOMIC DNA]</scope>
    <source>
        <strain evidence="12 13">CBS 494.80</strain>
    </source>
</reference>
<evidence type="ECO:0000256" key="4">
    <source>
        <dbReference type="ARBA" id="ARBA00022481"/>
    </source>
</evidence>
<keyword evidence="4" id="KW-0488">Methylation</keyword>
<protein>
    <recommendedName>
        <fullName evidence="3">Guanine nucleotide-binding protein subunit gamma</fullName>
    </recommendedName>
</protein>
<evidence type="ECO:0000256" key="10">
    <source>
        <dbReference type="SAM" id="MobiDB-lite"/>
    </source>
</evidence>
<dbReference type="PANTHER" id="PTHR28189">
    <property type="entry name" value="GUANINE NUCLEOTIDE-BINDING PROTEIN SUBUNIT GAMMA"/>
    <property type="match status" value="1"/>
</dbReference>
<evidence type="ECO:0000256" key="5">
    <source>
        <dbReference type="ARBA" id="ARBA00023136"/>
    </source>
</evidence>
<evidence type="ECO:0000256" key="2">
    <source>
        <dbReference type="ARBA" id="ARBA00007431"/>
    </source>
</evidence>
<dbReference type="SUPFAM" id="SSF48670">
    <property type="entry name" value="Transducin (heterotrimeric G protein), gamma chain"/>
    <property type="match status" value="1"/>
</dbReference>
<evidence type="ECO:0000256" key="8">
    <source>
        <dbReference type="ARBA" id="ARBA00023288"/>
    </source>
</evidence>
<evidence type="ECO:0000256" key="7">
    <source>
        <dbReference type="ARBA" id="ARBA00023224"/>
    </source>
</evidence>
<accession>A0ABR4CX75</accession>
<dbReference type="SMART" id="SM01224">
    <property type="entry name" value="G_gamma"/>
    <property type="match status" value="1"/>
</dbReference>